<dbReference type="InParanoid" id="A0A0C3C6W9"/>
<dbReference type="EMBL" id="KN832889">
    <property type="protein sequence ID" value="KIM94613.1"/>
    <property type="molecule type" value="Genomic_DNA"/>
</dbReference>
<name>A0A0C3C6W9_OIDMZ</name>
<dbReference type="Gene3D" id="2.60.120.10">
    <property type="entry name" value="Jelly Rolls"/>
    <property type="match status" value="1"/>
</dbReference>
<gene>
    <name evidence="2" type="ORF">OIDMADRAFT_106683</name>
</gene>
<dbReference type="SUPFAM" id="SSF51182">
    <property type="entry name" value="RmlC-like cupins"/>
    <property type="match status" value="1"/>
</dbReference>
<dbReference type="CDD" id="cd02219">
    <property type="entry name" value="cupin_YjlB-like"/>
    <property type="match status" value="1"/>
</dbReference>
<organism evidence="2 3">
    <name type="scientific">Oidiodendron maius (strain Zn)</name>
    <dbReference type="NCBI Taxonomy" id="913774"/>
    <lineage>
        <taxon>Eukaryota</taxon>
        <taxon>Fungi</taxon>
        <taxon>Dikarya</taxon>
        <taxon>Ascomycota</taxon>
        <taxon>Pezizomycotina</taxon>
        <taxon>Leotiomycetes</taxon>
        <taxon>Leotiomycetes incertae sedis</taxon>
        <taxon>Myxotrichaceae</taxon>
        <taxon>Oidiodendron</taxon>
    </lineage>
</organism>
<accession>A0A0C3C6W9</accession>
<dbReference type="OrthoDB" id="2446447at2759"/>
<evidence type="ECO:0000313" key="2">
    <source>
        <dbReference type="EMBL" id="KIM94613.1"/>
    </source>
</evidence>
<proteinExistence type="predicted"/>
<dbReference type="Pfam" id="PF07883">
    <property type="entry name" value="Cupin_2"/>
    <property type="match status" value="1"/>
</dbReference>
<dbReference type="HOGENOM" id="CLU_084522_1_0_1"/>
<sequence length="180" mass="19876">MFTQPEQYTFAPTSTVPNNVLPVLVYRNVLPQPRKESITQEFLEANEWMKGGVWGAVPQAHFHPNTHECYAVIQGHSVLRVGCPIEGQLIEMSPGDVIVLPAGVSHFSTDSDPEYRYIGAYPKGAPKWKNEYCKLAERLPALREESSMVRVPDFDPVQGRGGPLVSIWTAAKEAGMAGPV</sequence>
<dbReference type="PANTHER" id="PTHR36448">
    <property type="entry name" value="BLR7373 PROTEIN"/>
    <property type="match status" value="1"/>
</dbReference>
<reference evidence="2 3" key="1">
    <citation type="submission" date="2014-04" db="EMBL/GenBank/DDBJ databases">
        <authorList>
            <consortium name="DOE Joint Genome Institute"/>
            <person name="Kuo A."/>
            <person name="Martino E."/>
            <person name="Perotto S."/>
            <person name="Kohler A."/>
            <person name="Nagy L.G."/>
            <person name="Floudas D."/>
            <person name="Copeland A."/>
            <person name="Barry K.W."/>
            <person name="Cichocki N."/>
            <person name="Veneault-Fourrey C."/>
            <person name="LaButti K."/>
            <person name="Lindquist E.A."/>
            <person name="Lipzen A."/>
            <person name="Lundell T."/>
            <person name="Morin E."/>
            <person name="Murat C."/>
            <person name="Sun H."/>
            <person name="Tunlid A."/>
            <person name="Henrissat B."/>
            <person name="Grigoriev I.V."/>
            <person name="Hibbett D.S."/>
            <person name="Martin F."/>
            <person name="Nordberg H.P."/>
            <person name="Cantor M.N."/>
            <person name="Hua S.X."/>
        </authorList>
    </citation>
    <scope>NUCLEOTIDE SEQUENCE [LARGE SCALE GENOMIC DNA]</scope>
    <source>
        <strain evidence="2 3">Zn</strain>
    </source>
</reference>
<evidence type="ECO:0000259" key="1">
    <source>
        <dbReference type="Pfam" id="PF07883"/>
    </source>
</evidence>
<evidence type="ECO:0000313" key="3">
    <source>
        <dbReference type="Proteomes" id="UP000054321"/>
    </source>
</evidence>
<dbReference type="InterPro" id="IPR011051">
    <property type="entry name" value="RmlC_Cupin_sf"/>
</dbReference>
<dbReference type="InterPro" id="IPR047121">
    <property type="entry name" value="YjiB-like"/>
</dbReference>
<keyword evidence="3" id="KW-1185">Reference proteome</keyword>
<dbReference type="Proteomes" id="UP000054321">
    <property type="component" value="Unassembled WGS sequence"/>
</dbReference>
<reference evidence="3" key="2">
    <citation type="submission" date="2015-01" db="EMBL/GenBank/DDBJ databases">
        <title>Evolutionary Origins and Diversification of the Mycorrhizal Mutualists.</title>
        <authorList>
            <consortium name="DOE Joint Genome Institute"/>
            <consortium name="Mycorrhizal Genomics Consortium"/>
            <person name="Kohler A."/>
            <person name="Kuo A."/>
            <person name="Nagy L.G."/>
            <person name="Floudas D."/>
            <person name="Copeland A."/>
            <person name="Barry K.W."/>
            <person name="Cichocki N."/>
            <person name="Veneault-Fourrey C."/>
            <person name="LaButti K."/>
            <person name="Lindquist E.A."/>
            <person name="Lipzen A."/>
            <person name="Lundell T."/>
            <person name="Morin E."/>
            <person name="Murat C."/>
            <person name="Riley R."/>
            <person name="Ohm R."/>
            <person name="Sun H."/>
            <person name="Tunlid A."/>
            <person name="Henrissat B."/>
            <person name="Grigoriev I.V."/>
            <person name="Hibbett D.S."/>
            <person name="Martin F."/>
        </authorList>
    </citation>
    <scope>NUCLEOTIDE SEQUENCE [LARGE SCALE GENOMIC DNA]</scope>
    <source>
        <strain evidence="3">Zn</strain>
    </source>
</reference>
<dbReference type="PANTHER" id="PTHR36448:SF2">
    <property type="entry name" value="CUPIN TYPE-1 DOMAIN-CONTAINING PROTEIN"/>
    <property type="match status" value="1"/>
</dbReference>
<protein>
    <recommendedName>
        <fullName evidence="1">Cupin type-2 domain-containing protein</fullName>
    </recommendedName>
</protein>
<dbReference type="InterPro" id="IPR014710">
    <property type="entry name" value="RmlC-like_jellyroll"/>
</dbReference>
<feature type="domain" description="Cupin type-2" evidence="1">
    <location>
        <begin position="55"/>
        <end position="106"/>
    </location>
</feature>
<dbReference type="InterPro" id="IPR013096">
    <property type="entry name" value="Cupin_2"/>
</dbReference>
<dbReference type="AlphaFoldDB" id="A0A0C3C6W9"/>